<feature type="active site" evidence="7">
    <location>
        <position position="77"/>
    </location>
</feature>
<evidence type="ECO:0000256" key="8">
    <source>
        <dbReference type="RuleBase" id="RU000416"/>
    </source>
</evidence>
<evidence type="ECO:0000256" key="5">
    <source>
        <dbReference type="ARBA" id="ARBA00022747"/>
    </source>
</evidence>
<keyword evidence="10" id="KW-1185">Reference proteome</keyword>
<dbReference type="GO" id="GO:0009307">
    <property type="term" value="P:DNA restriction-modification system"/>
    <property type="evidence" value="ECO:0007669"/>
    <property type="project" value="UniProtKB-KW"/>
</dbReference>
<keyword evidence="5" id="KW-0680">Restriction system</keyword>
<dbReference type="GO" id="GO:0003677">
    <property type="term" value="F:DNA binding"/>
    <property type="evidence" value="ECO:0007669"/>
    <property type="project" value="TreeGrafter"/>
</dbReference>
<evidence type="ECO:0000256" key="6">
    <source>
        <dbReference type="ARBA" id="ARBA00047422"/>
    </source>
</evidence>
<dbReference type="REBASE" id="480632">
    <property type="entry name" value="M.Pxi2ORF9790P"/>
</dbReference>
<dbReference type="EC" id="2.1.1.37" evidence="1"/>
<keyword evidence="3 7" id="KW-0808">Transferase</keyword>
<accession>A0A975HJW7</accession>
<dbReference type="KEGG" id="pxi:J5O05_09790"/>
<dbReference type="PANTHER" id="PTHR10629">
    <property type="entry name" value="CYTOSINE-SPECIFIC METHYLTRANSFERASE"/>
    <property type="match status" value="1"/>
</dbReference>
<dbReference type="AlphaFoldDB" id="A0A975HJW7"/>
<evidence type="ECO:0000256" key="1">
    <source>
        <dbReference type="ARBA" id="ARBA00011975"/>
    </source>
</evidence>
<dbReference type="GO" id="GO:0032259">
    <property type="term" value="P:methylation"/>
    <property type="evidence" value="ECO:0007669"/>
    <property type="project" value="UniProtKB-KW"/>
</dbReference>
<evidence type="ECO:0000256" key="3">
    <source>
        <dbReference type="ARBA" id="ARBA00022679"/>
    </source>
</evidence>
<evidence type="ECO:0000256" key="4">
    <source>
        <dbReference type="ARBA" id="ARBA00022691"/>
    </source>
</evidence>
<comment type="catalytic activity">
    <reaction evidence="6">
        <text>a 2'-deoxycytidine in DNA + S-adenosyl-L-methionine = a 5-methyl-2'-deoxycytidine in DNA + S-adenosyl-L-homocysteine + H(+)</text>
        <dbReference type="Rhea" id="RHEA:13681"/>
        <dbReference type="Rhea" id="RHEA-COMP:11369"/>
        <dbReference type="Rhea" id="RHEA-COMP:11370"/>
        <dbReference type="ChEBI" id="CHEBI:15378"/>
        <dbReference type="ChEBI" id="CHEBI:57856"/>
        <dbReference type="ChEBI" id="CHEBI:59789"/>
        <dbReference type="ChEBI" id="CHEBI:85452"/>
        <dbReference type="ChEBI" id="CHEBI:85454"/>
        <dbReference type="EC" id="2.1.1.37"/>
    </reaction>
</comment>
<dbReference type="NCBIfam" id="TIGR00675">
    <property type="entry name" value="dcm"/>
    <property type="match status" value="1"/>
</dbReference>
<dbReference type="Gene3D" id="3.90.120.10">
    <property type="entry name" value="DNA Methylase, subunit A, domain 2"/>
    <property type="match status" value="1"/>
</dbReference>
<proteinExistence type="inferred from homology"/>
<keyword evidence="2 7" id="KW-0489">Methyltransferase</keyword>
<comment type="similarity">
    <text evidence="7 8">Belongs to the class I-like SAM-binding methyltransferase superfamily. C5-methyltransferase family.</text>
</comment>
<dbReference type="Proteomes" id="UP000664904">
    <property type="component" value="Chromosome"/>
</dbReference>
<dbReference type="PANTHER" id="PTHR10629:SF52">
    <property type="entry name" value="DNA (CYTOSINE-5)-METHYLTRANSFERASE 1"/>
    <property type="match status" value="1"/>
</dbReference>
<dbReference type="GO" id="GO:0044027">
    <property type="term" value="P:negative regulation of gene expression via chromosomal CpG island methylation"/>
    <property type="evidence" value="ECO:0007669"/>
    <property type="project" value="TreeGrafter"/>
</dbReference>
<dbReference type="Pfam" id="PF00145">
    <property type="entry name" value="DNA_methylase"/>
    <property type="match status" value="1"/>
</dbReference>
<sequence>MIGIDLFAGAGGMSLGARLAGIDVQVVVEADKHAAATYIRNHVPAVSMFVDDIRNFQKVELVNQQNEPLVVFGGPPCQGFSTSNQRTRSSDNKNNWLFTEFLRVVDMYMPDWVVFENVKGILETEGGIFAEQMITSLSKLGYSCESQVLNAINFGVPQKRDRFFIVGNLHGQRFKFPEGCTDSTVTVRDALEDLPVLENGSSECFKKYKDIRKPSQYSQMMRGGLDGCNNNLVTRNAPFIIERYKHIPQGGNWESIPAELMANYKDRSRCHTGIYRRLCENSPSVVIGNYRKNMLIHPQQDRGLSVREAARLQSFPDSFVFEGSIGFQQQQVGNAVPPLLAKALFERLID</sequence>
<dbReference type="RefSeq" id="WP_208841913.1">
    <property type="nucleotide sequence ID" value="NZ_CP072133.1"/>
</dbReference>
<evidence type="ECO:0000313" key="10">
    <source>
        <dbReference type="Proteomes" id="UP000664904"/>
    </source>
</evidence>
<dbReference type="PRINTS" id="PR00105">
    <property type="entry name" value="C5METTRFRASE"/>
</dbReference>
<protein>
    <recommendedName>
        <fullName evidence="1">DNA (cytosine-5-)-methyltransferase</fullName>
        <ecNumber evidence="1">2.1.1.37</ecNumber>
    </recommendedName>
</protein>
<dbReference type="Gene3D" id="3.40.50.150">
    <property type="entry name" value="Vaccinia Virus protein VP39"/>
    <property type="match status" value="1"/>
</dbReference>
<dbReference type="InterPro" id="IPR001525">
    <property type="entry name" value="C5_MeTfrase"/>
</dbReference>
<dbReference type="GO" id="GO:0003886">
    <property type="term" value="F:DNA (cytosine-5-)-methyltransferase activity"/>
    <property type="evidence" value="ECO:0007669"/>
    <property type="project" value="UniProtKB-EC"/>
</dbReference>
<evidence type="ECO:0000313" key="9">
    <source>
        <dbReference type="EMBL" id="QTH70317.1"/>
    </source>
</evidence>
<organism evidence="9 10">
    <name type="scientific">Pseudoalteromonas xiamenensis</name>
    <dbReference type="NCBI Taxonomy" id="882626"/>
    <lineage>
        <taxon>Bacteria</taxon>
        <taxon>Pseudomonadati</taxon>
        <taxon>Pseudomonadota</taxon>
        <taxon>Gammaproteobacteria</taxon>
        <taxon>Alteromonadales</taxon>
        <taxon>Pseudoalteromonadaceae</taxon>
        <taxon>Pseudoalteromonas</taxon>
    </lineage>
</organism>
<dbReference type="PROSITE" id="PS51679">
    <property type="entry name" value="SAM_MT_C5"/>
    <property type="match status" value="1"/>
</dbReference>
<gene>
    <name evidence="9" type="ORF">J5O05_09790</name>
</gene>
<dbReference type="InterPro" id="IPR050390">
    <property type="entry name" value="C5-Methyltransferase"/>
</dbReference>
<dbReference type="InterPro" id="IPR029063">
    <property type="entry name" value="SAM-dependent_MTases_sf"/>
</dbReference>
<reference evidence="9" key="1">
    <citation type="submission" date="2021-03" db="EMBL/GenBank/DDBJ databases">
        <title>Complete Genome of Pseudoalteromonas xiamenensis STKMTI.2, a new potential marine bacterium producing anti-Vibrio compounds.</title>
        <authorList>
            <person name="Handayani D.P."/>
            <person name="Isnansetyo A."/>
            <person name="Istiqomah I."/>
            <person name="Jumina J."/>
        </authorList>
    </citation>
    <scope>NUCLEOTIDE SEQUENCE</scope>
    <source>
        <strain evidence="9">STKMTI.2</strain>
    </source>
</reference>
<name>A0A975HJW7_9GAMM</name>
<dbReference type="InterPro" id="IPR031303">
    <property type="entry name" value="C5_meth_CS"/>
</dbReference>
<dbReference type="EMBL" id="CP072133">
    <property type="protein sequence ID" value="QTH70317.1"/>
    <property type="molecule type" value="Genomic_DNA"/>
</dbReference>
<dbReference type="PROSITE" id="PS00095">
    <property type="entry name" value="C5_MTASE_2"/>
    <property type="match status" value="1"/>
</dbReference>
<evidence type="ECO:0000256" key="2">
    <source>
        <dbReference type="ARBA" id="ARBA00022603"/>
    </source>
</evidence>
<evidence type="ECO:0000256" key="7">
    <source>
        <dbReference type="PROSITE-ProRule" id="PRU01016"/>
    </source>
</evidence>
<keyword evidence="4 7" id="KW-0949">S-adenosyl-L-methionine</keyword>
<dbReference type="SUPFAM" id="SSF53335">
    <property type="entry name" value="S-adenosyl-L-methionine-dependent methyltransferases"/>
    <property type="match status" value="1"/>
</dbReference>